<dbReference type="EMBL" id="BPVZ01000021">
    <property type="protein sequence ID" value="GKV03848.1"/>
    <property type="molecule type" value="Genomic_DNA"/>
</dbReference>
<evidence type="ECO:0000256" key="1">
    <source>
        <dbReference type="SAM" id="Phobius"/>
    </source>
</evidence>
<evidence type="ECO:0000313" key="3">
    <source>
        <dbReference type="Proteomes" id="UP001054252"/>
    </source>
</evidence>
<keyword evidence="1" id="KW-1133">Transmembrane helix</keyword>
<sequence length="59" mass="6360">MPSHPSSQCSASRKDTLAIFGLLQNLAPFWAFAIPWLLLGWGSEGALELVSLTLPHVSP</sequence>
<dbReference type="Proteomes" id="UP001054252">
    <property type="component" value="Unassembled WGS sequence"/>
</dbReference>
<name>A0AAV5J1C0_9ROSI</name>
<comment type="caution">
    <text evidence="2">The sequence shown here is derived from an EMBL/GenBank/DDBJ whole genome shotgun (WGS) entry which is preliminary data.</text>
</comment>
<evidence type="ECO:0000313" key="2">
    <source>
        <dbReference type="EMBL" id="GKV03848.1"/>
    </source>
</evidence>
<keyword evidence="1" id="KW-0472">Membrane</keyword>
<organism evidence="2 3">
    <name type="scientific">Rubroshorea leprosula</name>
    <dbReference type="NCBI Taxonomy" id="152421"/>
    <lineage>
        <taxon>Eukaryota</taxon>
        <taxon>Viridiplantae</taxon>
        <taxon>Streptophyta</taxon>
        <taxon>Embryophyta</taxon>
        <taxon>Tracheophyta</taxon>
        <taxon>Spermatophyta</taxon>
        <taxon>Magnoliopsida</taxon>
        <taxon>eudicotyledons</taxon>
        <taxon>Gunneridae</taxon>
        <taxon>Pentapetalae</taxon>
        <taxon>rosids</taxon>
        <taxon>malvids</taxon>
        <taxon>Malvales</taxon>
        <taxon>Dipterocarpaceae</taxon>
        <taxon>Rubroshorea</taxon>
    </lineage>
</organism>
<feature type="transmembrane region" description="Helical" evidence="1">
    <location>
        <begin position="17"/>
        <end position="39"/>
    </location>
</feature>
<keyword evidence="3" id="KW-1185">Reference proteome</keyword>
<proteinExistence type="predicted"/>
<protein>
    <submittedName>
        <fullName evidence="2">Uncharacterized protein</fullName>
    </submittedName>
</protein>
<reference evidence="2 3" key="1">
    <citation type="journal article" date="2021" name="Commun. Biol.">
        <title>The genome of Shorea leprosula (Dipterocarpaceae) highlights the ecological relevance of drought in aseasonal tropical rainforests.</title>
        <authorList>
            <person name="Ng K.K.S."/>
            <person name="Kobayashi M.J."/>
            <person name="Fawcett J.A."/>
            <person name="Hatakeyama M."/>
            <person name="Paape T."/>
            <person name="Ng C.H."/>
            <person name="Ang C.C."/>
            <person name="Tnah L.H."/>
            <person name="Lee C.T."/>
            <person name="Nishiyama T."/>
            <person name="Sese J."/>
            <person name="O'Brien M.J."/>
            <person name="Copetti D."/>
            <person name="Mohd Noor M.I."/>
            <person name="Ong R.C."/>
            <person name="Putra M."/>
            <person name="Sireger I.Z."/>
            <person name="Indrioko S."/>
            <person name="Kosugi Y."/>
            <person name="Izuno A."/>
            <person name="Isagi Y."/>
            <person name="Lee S.L."/>
            <person name="Shimizu K.K."/>
        </authorList>
    </citation>
    <scope>NUCLEOTIDE SEQUENCE [LARGE SCALE GENOMIC DNA]</scope>
    <source>
        <strain evidence="2">214</strain>
    </source>
</reference>
<keyword evidence="1" id="KW-0812">Transmembrane</keyword>
<gene>
    <name evidence="2" type="ORF">SLEP1_g16090</name>
</gene>
<dbReference type="AlphaFoldDB" id="A0AAV5J1C0"/>
<accession>A0AAV5J1C0</accession>